<dbReference type="GO" id="GO:0006032">
    <property type="term" value="P:chitin catabolic process"/>
    <property type="evidence" value="ECO:0007669"/>
    <property type="project" value="UniProtKB-KW"/>
</dbReference>
<keyword evidence="11" id="KW-0325">Glycoprotein</keyword>
<comment type="caution">
    <text evidence="20">The sequence shown here is derived from an EMBL/GenBank/DDBJ whole genome shotgun (WGS) entry which is preliminary data.</text>
</comment>
<name>A0A1E5VJ45_9POAL</name>
<dbReference type="InterPro" id="IPR018371">
    <property type="entry name" value="Chitin-binding_1_CS"/>
</dbReference>
<evidence type="ECO:0000256" key="5">
    <source>
        <dbReference type="ARBA" id="ARBA00022669"/>
    </source>
</evidence>
<keyword evidence="7" id="KW-0378">Hydrolase</keyword>
<comment type="catalytic activity">
    <reaction evidence="1">
        <text>Random endo-hydrolysis of N-acetyl-beta-D-glucosaminide (1-&gt;4)-beta-linkages in chitin and chitodextrins.</text>
        <dbReference type="EC" id="3.2.1.14"/>
    </reaction>
</comment>
<protein>
    <recommendedName>
        <fullName evidence="3">chitinase</fullName>
        <ecNumber evidence="3">3.2.1.14</ecNumber>
    </recommendedName>
</protein>
<dbReference type="GO" id="GO:0000272">
    <property type="term" value="P:polysaccharide catabolic process"/>
    <property type="evidence" value="ECO:0007669"/>
    <property type="project" value="UniProtKB-KW"/>
</dbReference>
<proteinExistence type="inferred from homology"/>
<comment type="similarity">
    <text evidence="15">Belongs to the glycosyl hydrolase 19 family. Chitinase class IV subfamily.</text>
</comment>
<dbReference type="PROSITE" id="PS00026">
    <property type="entry name" value="CHIT_BIND_I_1"/>
    <property type="match status" value="1"/>
</dbReference>
<keyword evidence="12" id="KW-0119">Carbohydrate metabolism</keyword>
<dbReference type="PANTHER" id="PTHR22595:SF197">
    <property type="entry name" value="CHITINASE FAMILY PROTEIN"/>
    <property type="match status" value="1"/>
</dbReference>
<keyword evidence="5 16" id="KW-0147">Chitin-binding</keyword>
<keyword evidence="9" id="KW-0146">Chitin degradation</keyword>
<evidence type="ECO:0000256" key="13">
    <source>
        <dbReference type="ARBA" id="ARBA00023295"/>
    </source>
</evidence>
<dbReference type="Proteomes" id="UP000095767">
    <property type="component" value="Unassembled WGS sequence"/>
</dbReference>
<keyword evidence="17" id="KW-0812">Transmembrane</keyword>
<evidence type="ECO:0000256" key="3">
    <source>
        <dbReference type="ARBA" id="ARBA00012729"/>
    </source>
</evidence>
<dbReference type="CDD" id="cd00325">
    <property type="entry name" value="chitinase_GH19"/>
    <property type="match status" value="4"/>
</dbReference>
<accession>A0A1E5VJ45</accession>
<evidence type="ECO:0000256" key="17">
    <source>
        <dbReference type="SAM" id="Phobius"/>
    </source>
</evidence>
<dbReference type="GO" id="GO:0006952">
    <property type="term" value="P:defense response"/>
    <property type="evidence" value="ECO:0007669"/>
    <property type="project" value="UniProtKB-KW"/>
</dbReference>
<dbReference type="GO" id="GO:0008061">
    <property type="term" value="F:chitin binding"/>
    <property type="evidence" value="ECO:0007669"/>
    <property type="project" value="UniProtKB-UniRule"/>
</dbReference>
<evidence type="ECO:0000256" key="7">
    <source>
        <dbReference type="ARBA" id="ARBA00022801"/>
    </source>
</evidence>
<feature type="disulfide bond" evidence="16">
    <location>
        <begin position="36"/>
        <end position="50"/>
    </location>
</feature>
<dbReference type="InterPro" id="IPR001002">
    <property type="entry name" value="Chitin-bd_1"/>
</dbReference>
<reference evidence="20 21" key="1">
    <citation type="submission" date="2016-09" db="EMBL/GenBank/DDBJ databases">
        <title>The draft genome of Dichanthelium oligosanthes: A C3 panicoid grass species.</title>
        <authorList>
            <person name="Studer A.J."/>
            <person name="Schnable J.C."/>
            <person name="Brutnell T.P."/>
        </authorList>
    </citation>
    <scope>NUCLEOTIDE SEQUENCE [LARGE SCALE GENOMIC DNA]</scope>
    <source>
        <strain evidence="21">cv. Kellogg 1175</strain>
        <tissue evidence="20">Leaf</tissue>
    </source>
</reference>
<feature type="signal peptide" evidence="18">
    <location>
        <begin position="1"/>
        <end position="26"/>
    </location>
</feature>
<evidence type="ECO:0000256" key="6">
    <source>
        <dbReference type="ARBA" id="ARBA00022729"/>
    </source>
</evidence>
<dbReference type="STRING" id="888268.A0A1E5VJ45"/>
<keyword evidence="13" id="KW-0326">Glycosidase</keyword>
<comment type="subcellular location">
    <subcellularLocation>
        <location evidence="2">Secreted</location>
    </subcellularLocation>
</comment>
<dbReference type="SUPFAM" id="SSF57016">
    <property type="entry name" value="Plant lectins/antimicrobial peptides"/>
    <property type="match status" value="1"/>
</dbReference>
<keyword evidence="8" id="KW-0611">Plant defense</keyword>
<dbReference type="Gene3D" id="3.30.60.10">
    <property type="entry name" value="Endochitinase-like"/>
    <property type="match status" value="1"/>
</dbReference>
<evidence type="ECO:0000256" key="12">
    <source>
        <dbReference type="ARBA" id="ARBA00023277"/>
    </source>
</evidence>
<dbReference type="InterPro" id="IPR023346">
    <property type="entry name" value="Lysozyme-like_dom_sf"/>
</dbReference>
<evidence type="ECO:0000256" key="10">
    <source>
        <dbReference type="ARBA" id="ARBA00023157"/>
    </source>
</evidence>
<dbReference type="Pfam" id="PF00182">
    <property type="entry name" value="Glyco_hydro_19"/>
    <property type="match status" value="6"/>
</dbReference>
<dbReference type="GO" id="GO:0008843">
    <property type="term" value="F:endochitinase activity"/>
    <property type="evidence" value="ECO:0007669"/>
    <property type="project" value="UniProtKB-EC"/>
</dbReference>
<keyword evidence="17" id="KW-1133">Transmembrane helix</keyword>
<dbReference type="PROSITE" id="PS00773">
    <property type="entry name" value="CHITINASE_19_1"/>
    <property type="match status" value="4"/>
</dbReference>
<dbReference type="CDD" id="cd00035">
    <property type="entry name" value="ChtBD1"/>
    <property type="match status" value="1"/>
</dbReference>
<dbReference type="SMART" id="SM00270">
    <property type="entry name" value="ChtBD1"/>
    <property type="match status" value="1"/>
</dbReference>
<evidence type="ECO:0000313" key="21">
    <source>
        <dbReference type="Proteomes" id="UP000095767"/>
    </source>
</evidence>
<evidence type="ECO:0000256" key="16">
    <source>
        <dbReference type="PROSITE-ProRule" id="PRU00261"/>
    </source>
</evidence>
<dbReference type="Gene3D" id="1.10.530.10">
    <property type="match status" value="5"/>
</dbReference>
<evidence type="ECO:0000259" key="19">
    <source>
        <dbReference type="PROSITE" id="PS50941"/>
    </source>
</evidence>
<keyword evidence="10 16" id="KW-1015">Disulfide bond</keyword>
<feature type="transmembrane region" description="Helical" evidence="17">
    <location>
        <begin position="530"/>
        <end position="553"/>
    </location>
</feature>
<keyword evidence="6 18" id="KW-0732">Signal</keyword>
<dbReference type="EMBL" id="LWDX02037984">
    <property type="protein sequence ID" value="OEL25151.1"/>
    <property type="molecule type" value="Genomic_DNA"/>
</dbReference>
<dbReference type="Pfam" id="PF00187">
    <property type="entry name" value="Chitin_bind_1"/>
    <property type="match status" value="1"/>
</dbReference>
<evidence type="ECO:0000256" key="9">
    <source>
        <dbReference type="ARBA" id="ARBA00023024"/>
    </source>
</evidence>
<dbReference type="GO" id="GO:0005576">
    <property type="term" value="C:extracellular region"/>
    <property type="evidence" value="ECO:0007669"/>
    <property type="project" value="UniProtKB-SubCell"/>
</dbReference>
<feature type="domain" description="Chitin-binding type-1" evidence="19">
    <location>
        <begin position="26"/>
        <end position="61"/>
    </location>
</feature>
<dbReference type="SUPFAM" id="SSF53955">
    <property type="entry name" value="Lysozyme-like"/>
    <property type="match status" value="5"/>
</dbReference>
<keyword evidence="4" id="KW-0964">Secreted</keyword>
<evidence type="ECO:0000256" key="2">
    <source>
        <dbReference type="ARBA" id="ARBA00004613"/>
    </source>
</evidence>
<dbReference type="PANTHER" id="PTHR22595">
    <property type="entry name" value="CHITINASE-RELATED"/>
    <property type="match status" value="1"/>
</dbReference>
<organism evidence="20 21">
    <name type="scientific">Dichanthelium oligosanthes</name>
    <dbReference type="NCBI Taxonomy" id="888268"/>
    <lineage>
        <taxon>Eukaryota</taxon>
        <taxon>Viridiplantae</taxon>
        <taxon>Streptophyta</taxon>
        <taxon>Embryophyta</taxon>
        <taxon>Tracheophyta</taxon>
        <taxon>Spermatophyta</taxon>
        <taxon>Magnoliopsida</taxon>
        <taxon>Liliopsida</taxon>
        <taxon>Poales</taxon>
        <taxon>Poaceae</taxon>
        <taxon>PACMAD clade</taxon>
        <taxon>Panicoideae</taxon>
        <taxon>Panicodae</taxon>
        <taxon>Paniceae</taxon>
        <taxon>Dichantheliinae</taxon>
        <taxon>Dichanthelium</taxon>
    </lineage>
</organism>
<sequence>MAKAPMVLTVLALGLALLCAAGPAAAQNCGCQPNYCCSQYGYCGTTADYCGTGCRSGPCYSGGGGSSGGSGGGSGADVASVVTEAFFNGIKNQAPNSCEGKNFYTRSAFLNAVNSYPGFAHGGSETQGKREIAAFFAHVTHETGHFCYINEINGANSNYCDANNKQWPCVPGKKYYGRGPLQISWNYNYGPAGKSIGFDGLGNPDRVAQDPVIAFKTALWFWMNNVHQVLPQGFGATIRAINGALECNGRNPAQMNARVGYYKQEKMHALIDLYINATNIATQITSQAAKGALQQGNLASQELKLPSSMATSATSRILVLGLAILCAAGLVAAQNVASIVSDGFFNSIKNQAQSSCEGKNFYTRSAFLNAVNSYPGFAHGGSETQGKREIAAFFAHVTHETGHLCYISEINKSNPYCDPNNKQWPCVSGKKYYGRGPLQISWNYNYGPAGKSIGFDGLGNPDKVAQDPVISFKTALWFWMNNVHQVMPQGFGATIKAINGALECNGKNPAAMNARVTYYKHMATSATSRILVLGLAILCTAGLVAAQNVASIVSDGFFNSIKNQAQSSCEGKNFYTRSAFLNAVNSYPGFAHGGSETQGKREIAAFFAHVTHETGRDEINKSNPYCDPNNKQWPCVSVRKYYGRGPLQISWNYNYGPAGKSIGFDGLGNADKVAQDPVISFKTALWFRMNNVHQVVLQGFGAAIRAINGALECNGKNPAAVNARVSYYKHMGNSPRQTLALTVLALGVALLFAASPCLASSGVSVSSVVTEAFFNGIKSQAGNGCEGKNFYTRGAFVSAADSFPAFAHGGSEDDGKREIAAFFAHATYQTGYFCYISEINRANTFCDLSTQWPCTPGKRYYGRGPLMLSWNFNYGPAGKSIGVDLLANPDKVAQDPVISFKVALWSWMNNVHQVMPQGFGATIKALNPLVCRNPSQMNVLVGYYKQYCQQFGVDSGSNLTYFCHINEIGGASMDYCDTSETLWPCVPGQGYFGRGPLQLSWNFNYGPAGKSICFDGLGNPGMVAQDPVISFRSALWFWMGNVHRVMLQGFGATISAITGALECNGKNAAEMNSRVRLYLQYCQQLGVEPRSNLTCKVPPA</sequence>
<feature type="disulfide bond" evidence="16">
    <location>
        <begin position="31"/>
        <end position="43"/>
    </location>
</feature>
<dbReference type="AlphaFoldDB" id="A0A1E5VJ45"/>
<feature type="chain" id="PRO_5009188163" description="chitinase" evidence="18">
    <location>
        <begin position="27"/>
        <end position="1100"/>
    </location>
</feature>
<keyword evidence="21" id="KW-1185">Reference proteome</keyword>
<dbReference type="PROSITE" id="PS50941">
    <property type="entry name" value="CHIT_BIND_I_2"/>
    <property type="match status" value="1"/>
</dbReference>
<comment type="caution">
    <text evidence="16">Lacks conserved residue(s) required for the propagation of feature annotation.</text>
</comment>
<gene>
    <name evidence="20" type="ORF">BAE44_0013828</name>
</gene>
<keyword evidence="17" id="KW-0472">Membrane</keyword>
<evidence type="ECO:0000256" key="1">
    <source>
        <dbReference type="ARBA" id="ARBA00000822"/>
    </source>
</evidence>
<dbReference type="EC" id="3.2.1.14" evidence="3"/>
<evidence type="ECO:0000256" key="18">
    <source>
        <dbReference type="SAM" id="SignalP"/>
    </source>
</evidence>
<evidence type="ECO:0000256" key="14">
    <source>
        <dbReference type="ARBA" id="ARBA00023326"/>
    </source>
</evidence>
<dbReference type="FunFam" id="1.10.530.10:FF:000052">
    <property type="entry name" value="Endochitinase PR4"/>
    <property type="match status" value="1"/>
</dbReference>
<dbReference type="InterPro" id="IPR036861">
    <property type="entry name" value="Endochitinase-like_sf"/>
</dbReference>
<dbReference type="OrthoDB" id="5985073at2759"/>
<dbReference type="PROSITE" id="PS00774">
    <property type="entry name" value="CHITINASE_19_2"/>
    <property type="match status" value="3"/>
</dbReference>
<dbReference type="InterPro" id="IPR000726">
    <property type="entry name" value="Glyco_hydro_19_cat"/>
</dbReference>
<dbReference type="FunFam" id="3.30.20.10:FF:000001">
    <property type="entry name" value="Endochitinase (Chitinase)"/>
    <property type="match status" value="5"/>
</dbReference>
<evidence type="ECO:0000256" key="11">
    <source>
        <dbReference type="ARBA" id="ARBA00023180"/>
    </source>
</evidence>
<dbReference type="FunFam" id="3.30.60.10:FF:000002">
    <property type="entry name" value="Chitinase B"/>
    <property type="match status" value="1"/>
</dbReference>
<evidence type="ECO:0000256" key="4">
    <source>
        <dbReference type="ARBA" id="ARBA00022525"/>
    </source>
</evidence>
<evidence type="ECO:0000256" key="15">
    <source>
        <dbReference type="ARBA" id="ARBA00061032"/>
    </source>
</evidence>
<keyword evidence="14" id="KW-0624">Polysaccharide degradation</keyword>
<dbReference type="GO" id="GO:0016998">
    <property type="term" value="P:cell wall macromolecule catabolic process"/>
    <property type="evidence" value="ECO:0007669"/>
    <property type="project" value="InterPro"/>
</dbReference>
<evidence type="ECO:0000313" key="20">
    <source>
        <dbReference type="EMBL" id="OEL25151.1"/>
    </source>
</evidence>
<evidence type="ECO:0000256" key="8">
    <source>
        <dbReference type="ARBA" id="ARBA00022821"/>
    </source>
</evidence>
<dbReference type="Gene3D" id="3.30.20.10">
    <property type="entry name" value="Endochitinase, domain 2"/>
    <property type="match status" value="5"/>
</dbReference>